<feature type="domain" description="Four-carbon acid sugar kinase N-terminal" evidence="7">
    <location>
        <begin position="12"/>
        <end position="235"/>
    </location>
</feature>
<dbReference type="Pfam" id="PF17042">
    <property type="entry name" value="NBD_C"/>
    <property type="match status" value="1"/>
</dbReference>
<evidence type="ECO:0000313" key="10">
    <source>
        <dbReference type="Proteomes" id="UP000595197"/>
    </source>
</evidence>
<evidence type="ECO:0000256" key="1">
    <source>
        <dbReference type="ARBA" id="ARBA00005715"/>
    </source>
</evidence>
<dbReference type="GO" id="GO:0016301">
    <property type="term" value="F:kinase activity"/>
    <property type="evidence" value="ECO:0007669"/>
    <property type="project" value="UniProtKB-KW"/>
</dbReference>
<evidence type="ECO:0000256" key="4">
    <source>
        <dbReference type="ARBA" id="ARBA00022777"/>
    </source>
</evidence>
<sequence length="425" mass="42853">MKITSPGTARWLIVADDLTGAADCAIGFARRGLAAAVGWGAAAEIDVRFPVFSYDAASRGLPAAEAAASHRAALARFLDRDGILFKKIDSTLRGQPASEIAAAMEAVRGREGRAFGILAPAFPATGRTTEDGRVLVDGRPLEEAEVWRRDHSYPNADLVEILATAGIGGVKVPLATVRSGADTLREAFAGLAARGDVVAVCDATTGDDLDRIAAASLPAGKPVFFIGSAGLAQALAAAAPGERSDPAVLAGAAGGTLIVVGSLAGASRAAARSLAELPGVRYVPADPAILLDDGAADGRAALGRAVIDGLGSGEDVLVEILTGGEPDLRIGPGLAAGLADVLHPAASRMGAFAATGGETASALLTRFGVSGLRLVDEIEPGVSLGLTLGDVAVPAVTKAGAFGDQGSLVRIVRRLRSIRNKGVLE</sequence>
<dbReference type="InterPro" id="IPR010737">
    <property type="entry name" value="4-carb_acid_sugar_kinase_N"/>
</dbReference>
<evidence type="ECO:0000259" key="7">
    <source>
        <dbReference type="Pfam" id="PF07005"/>
    </source>
</evidence>
<keyword evidence="4 9" id="KW-0418">Kinase</keyword>
<keyword evidence="6" id="KW-0119">Carbohydrate metabolism</keyword>
<dbReference type="EMBL" id="CP067420">
    <property type="protein sequence ID" value="QQP91335.1"/>
    <property type="molecule type" value="Genomic_DNA"/>
</dbReference>
<gene>
    <name evidence="9" type="ORF">IGS68_09055</name>
</gene>
<evidence type="ECO:0000256" key="6">
    <source>
        <dbReference type="ARBA" id="ARBA00023277"/>
    </source>
</evidence>
<dbReference type="Gene3D" id="3.40.50.10840">
    <property type="entry name" value="Putative sugar-binding, N-terminal domain"/>
    <property type="match status" value="1"/>
</dbReference>
<dbReference type="InterPro" id="IPR031475">
    <property type="entry name" value="NBD_C"/>
</dbReference>
<keyword evidence="2" id="KW-0808">Transferase</keyword>
<evidence type="ECO:0000259" key="8">
    <source>
        <dbReference type="Pfam" id="PF17042"/>
    </source>
</evidence>
<comment type="similarity">
    <text evidence="1">Belongs to the four-carbon acid sugar kinase family.</text>
</comment>
<feature type="domain" description="Four-carbon acid sugar kinase nucleotide binding" evidence="8">
    <location>
        <begin position="257"/>
        <end position="406"/>
    </location>
</feature>
<protein>
    <submittedName>
        <fullName evidence="9">Four-carbon acid sugar kinase family protein</fullName>
    </submittedName>
</protein>
<dbReference type="InterPro" id="IPR037051">
    <property type="entry name" value="4-carb_acid_sugar_kinase_N_sf"/>
</dbReference>
<evidence type="ECO:0000256" key="2">
    <source>
        <dbReference type="ARBA" id="ARBA00022679"/>
    </source>
</evidence>
<evidence type="ECO:0000256" key="5">
    <source>
        <dbReference type="ARBA" id="ARBA00022840"/>
    </source>
</evidence>
<accession>A0ABX7BCM0</accession>
<evidence type="ECO:0000256" key="3">
    <source>
        <dbReference type="ARBA" id="ARBA00022741"/>
    </source>
</evidence>
<evidence type="ECO:0000313" key="9">
    <source>
        <dbReference type="EMBL" id="QQP91335.1"/>
    </source>
</evidence>
<keyword evidence="10" id="KW-1185">Reference proteome</keyword>
<dbReference type="InterPro" id="IPR042213">
    <property type="entry name" value="NBD_C_sf"/>
</dbReference>
<dbReference type="Pfam" id="PF07005">
    <property type="entry name" value="SBD_N"/>
    <property type="match status" value="1"/>
</dbReference>
<keyword evidence="5" id="KW-0067">ATP-binding</keyword>
<dbReference type="SUPFAM" id="SSF142764">
    <property type="entry name" value="YgbK-like"/>
    <property type="match status" value="1"/>
</dbReference>
<proteinExistence type="inferred from homology"/>
<dbReference type="RefSeq" id="WP_201079138.1">
    <property type="nucleotide sequence ID" value="NZ_CP067420.1"/>
</dbReference>
<dbReference type="Proteomes" id="UP000595197">
    <property type="component" value="Chromosome"/>
</dbReference>
<keyword evidence="3" id="KW-0547">Nucleotide-binding</keyword>
<name>A0ABX7BCM0_9PROT</name>
<reference evidence="9" key="1">
    <citation type="submission" date="2021-02" db="EMBL/GenBank/DDBJ databases">
        <title>Skermanella TT6 skin isolate.</title>
        <authorList>
            <person name="Lee K."/>
            <person name="Ganzorig M."/>
        </authorList>
    </citation>
    <scope>NUCLEOTIDE SEQUENCE</scope>
    <source>
        <strain evidence="9">TT6</strain>
    </source>
</reference>
<organism evidence="9 10">
    <name type="scientific">Skermanella cutis</name>
    <dbReference type="NCBI Taxonomy" id="2775420"/>
    <lineage>
        <taxon>Bacteria</taxon>
        <taxon>Pseudomonadati</taxon>
        <taxon>Pseudomonadota</taxon>
        <taxon>Alphaproteobacteria</taxon>
        <taxon>Rhodospirillales</taxon>
        <taxon>Azospirillaceae</taxon>
        <taxon>Skermanella</taxon>
    </lineage>
</organism>
<dbReference type="Gene3D" id="3.40.980.20">
    <property type="entry name" value="Four-carbon acid sugar kinase, nucleotide binding domain"/>
    <property type="match status" value="1"/>
</dbReference>